<reference evidence="2" key="1">
    <citation type="journal article" date="2022" name="Mol. Ecol. Resour.">
        <title>The genomes of chicory, endive, great burdock and yacon provide insights into Asteraceae palaeo-polyploidization history and plant inulin production.</title>
        <authorList>
            <person name="Fan W."/>
            <person name="Wang S."/>
            <person name="Wang H."/>
            <person name="Wang A."/>
            <person name="Jiang F."/>
            <person name="Liu H."/>
            <person name="Zhao H."/>
            <person name="Xu D."/>
            <person name="Zhang Y."/>
        </authorList>
    </citation>
    <scope>NUCLEOTIDE SEQUENCE [LARGE SCALE GENOMIC DNA]</scope>
    <source>
        <strain evidence="2">cv. Yunnan</strain>
    </source>
</reference>
<sequence>MVGEVIGEAMLMETHPIATLVVGKIIVLDGIMVGIHGRTMVVMFLVQEVENGQIQSLHGNLPILQSDNEKVGSGSSGLLVPSPSASMGTRPTMTNSLTEAPRFNQPHFTTWGSDQGNAGNQAQGRAFVLAANES</sequence>
<dbReference type="EMBL" id="CM042024">
    <property type="protein sequence ID" value="KAI3810817.1"/>
    <property type="molecule type" value="Genomic_DNA"/>
</dbReference>
<name>A0ACB9IRU5_9ASTR</name>
<proteinExistence type="predicted"/>
<evidence type="ECO:0000313" key="2">
    <source>
        <dbReference type="Proteomes" id="UP001056120"/>
    </source>
</evidence>
<evidence type="ECO:0000313" key="1">
    <source>
        <dbReference type="EMBL" id="KAI3810817.1"/>
    </source>
</evidence>
<protein>
    <submittedName>
        <fullName evidence="1">Uncharacterized protein</fullName>
    </submittedName>
</protein>
<accession>A0ACB9IRU5</accession>
<organism evidence="1 2">
    <name type="scientific">Smallanthus sonchifolius</name>
    <dbReference type="NCBI Taxonomy" id="185202"/>
    <lineage>
        <taxon>Eukaryota</taxon>
        <taxon>Viridiplantae</taxon>
        <taxon>Streptophyta</taxon>
        <taxon>Embryophyta</taxon>
        <taxon>Tracheophyta</taxon>
        <taxon>Spermatophyta</taxon>
        <taxon>Magnoliopsida</taxon>
        <taxon>eudicotyledons</taxon>
        <taxon>Gunneridae</taxon>
        <taxon>Pentapetalae</taxon>
        <taxon>asterids</taxon>
        <taxon>campanulids</taxon>
        <taxon>Asterales</taxon>
        <taxon>Asteraceae</taxon>
        <taxon>Asteroideae</taxon>
        <taxon>Heliantheae alliance</taxon>
        <taxon>Millerieae</taxon>
        <taxon>Smallanthus</taxon>
    </lineage>
</organism>
<comment type="caution">
    <text evidence="1">The sequence shown here is derived from an EMBL/GenBank/DDBJ whole genome shotgun (WGS) entry which is preliminary data.</text>
</comment>
<reference evidence="1 2" key="2">
    <citation type="journal article" date="2022" name="Mol. Ecol. Resour.">
        <title>The genomes of chicory, endive, great burdock and yacon provide insights into Asteraceae paleo-polyploidization history and plant inulin production.</title>
        <authorList>
            <person name="Fan W."/>
            <person name="Wang S."/>
            <person name="Wang H."/>
            <person name="Wang A."/>
            <person name="Jiang F."/>
            <person name="Liu H."/>
            <person name="Zhao H."/>
            <person name="Xu D."/>
            <person name="Zhang Y."/>
        </authorList>
    </citation>
    <scope>NUCLEOTIDE SEQUENCE [LARGE SCALE GENOMIC DNA]</scope>
    <source>
        <strain evidence="2">cv. Yunnan</strain>
        <tissue evidence="1">Leaves</tissue>
    </source>
</reference>
<gene>
    <name evidence="1" type="ORF">L1987_20439</name>
</gene>
<keyword evidence="2" id="KW-1185">Reference proteome</keyword>
<dbReference type="Proteomes" id="UP001056120">
    <property type="component" value="Linkage Group LG07"/>
</dbReference>